<dbReference type="EMBL" id="MU273470">
    <property type="protein sequence ID" value="KAI0036570.1"/>
    <property type="molecule type" value="Genomic_DNA"/>
</dbReference>
<sequence length="269" mass="29441">MPLITPPYSDIPTWTGDNYHDIALNGPAVTSSPDYTLHIDGVTGERRKLHEFLERVADGATALGAPEEVGGLGLKVNDGFVGIMSENCLDYPAIVYALFKIAVPISFIPSLLTPSESISLLRLSYATTLFVSPRLLPIALAAAKQIGLSDDRIFVLGGRVPGRKSFSDLVASVRAKAIPRIPAALVKDNTVAYMVFSSGTSGLPKGVLISHKNIYTAVTQISVLLKRMIEIYQFSRRLTTHLKEYPFTWSYFLSTIRMWLSFCVFPSGN</sequence>
<proteinExistence type="predicted"/>
<name>A0ACB8QYG1_9AGAM</name>
<accession>A0ACB8QYG1</accession>
<reference evidence="1" key="2">
    <citation type="journal article" date="2022" name="New Phytol.">
        <title>Evolutionary transition to the ectomycorrhizal habit in the genomes of a hyperdiverse lineage of mushroom-forming fungi.</title>
        <authorList>
            <person name="Looney B."/>
            <person name="Miyauchi S."/>
            <person name="Morin E."/>
            <person name="Drula E."/>
            <person name="Courty P.E."/>
            <person name="Kohler A."/>
            <person name="Kuo A."/>
            <person name="LaButti K."/>
            <person name="Pangilinan J."/>
            <person name="Lipzen A."/>
            <person name="Riley R."/>
            <person name="Andreopoulos W."/>
            <person name="He G."/>
            <person name="Johnson J."/>
            <person name="Nolan M."/>
            <person name="Tritt A."/>
            <person name="Barry K.W."/>
            <person name="Grigoriev I.V."/>
            <person name="Nagy L.G."/>
            <person name="Hibbett D."/>
            <person name="Henrissat B."/>
            <person name="Matheny P.B."/>
            <person name="Labbe J."/>
            <person name="Martin F.M."/>
        </authorList>
    </citation>
    <scope>NUCLEOTIDE SEQUENCE</scope>
    <source>
        <strain evidence="1">EC-137</strain>
    </source>
</reference>
<dbReference type="Proteomes" id="UP000814128">
    <property type="component" value="Unassembled WGS sequence"/>
</dbReference>
<organism evidence="1 2">
    <name type="scientific">Vararia minispora EC-137</name>
    <dbReference type="NCBI Taxonomy" id="1314806"/>
    <lineage>
        <taxon>Eukaryota</taxon>
        <taxon>Fungi</taxon>
        <taxon>Dikarya</taxon>
        <taxon>Basidiomycota</taxon>
        <taxon>Agaricomycotina</taxon>
        <taxon>Agaricomycetes</taxon>
        <taxon>Russulales</taxon>
        <taxon>Lachnocladiaceae</taxon>
        <taxon>Vararia</taxon>
    </lineage>
</organism>
<gene>
    <name evidence="1" type="ORF">K488DRAFT_82010</name>
</gene>
<reference evidence="1" key="1">
    <citation type="submission" date="2021-02" db="EMBL/GenBank/DDBJ databases">
        <authorList>
            <consortium name="DOE Joint Genome Institute"/>
            <person name="Ahrendt S."/>
            <person name="Looney B.P."/>
            <person name="Miyauchi S."/>
            <person name="Morin E."/>
            <person name="Drula E."/>
            <person name="Courty P.E."/>
            <person name="Chicoki N."/>
            <person name="Fauchery L."/>
            <person name="Kohler A."/>
            <person name="Kuo A."/>
            <person name="Labutti K."/>
            <person name="Pangilinan J."/>
            <person name="Lipzen A."/>
            <person name="Riley R."/>
            <person name="Andreopoulos W."/>
            <person name="He G."/>
            <person name="Johnson J."/>
            <person name="Barry K.W."/>
            <person name="Grigoriev I.V."/>
            <person name="Nagy L."/>
            <person name="Hibbett D."/>
            <person name="Henrissat B."/>
            <person name="Matheny P.B."/>
            <person name="Labbe J."/>
            <person name="Martin F."/>
        </authorList>
    </citation>
    <scope>NUCLEOTIDE SEQUENCE</scope>
    <source>
        <strain evidence="1">EC-137</strain>
    </source>
</reference>
<evidence type="ECO:0000313" key="1">
    <source>
        <dbReference type="EMBL" id="KAI0036570.1"/>
    </source>
</evidence>
<evidence type="ECO:0000313" key="2">
    <source>
        <dbReference type="Proteomes" id="UP000814128"/>
    </source>
</evidence>
<protein>
    <submittedName>
        <fullName evidence="1">Uncharacterized protein</fullName>
    </submittedName>
</protein>
<keyword evidence="2" id="KW-1185">Reference proteome</keyword>
<comment type="caution">
    <text evidence="1">The sequence shown here is derived from an EMBL/GenBank/DDBJ whole genome shotgun (WGS) entry which is preliminary data.</text>
</comment>